<evidence type="ECO:0000313" key="8">
    <source>
        <dbReference type="EMBL" id="GAU89236.1"/>
    </source>
</evidence>
<dbReference type="InterPro" id="IPR000719">
    <property type="entry name" value="Prot_kinase_dom"/>
</dbReference>
<protein>
    <recommendedName>
        <fullName evidence="2">guanylate cyclase</fullName>
        <ecNumber evidence="2">4.6.1.2</ecNumber>
    </recommendedName>
</protein>
<keyword evidence="3" id="KW-0547">Nucleotide-binding</keyword>
<keyword evidence="5" id="KW-0141">cGMP biosynthesis</keyword>
<evidence type="ECO:0000256" key="3">
    <source>
        <dbReference type="ARBA" id="ARBA00022741"/>
    </source>
</evidence>
<dbReference type="GO" id="GO:0005524">
    <property type="term" value="F:ATP binding"/>
    <property type="evidence" value="ECO:0007669"/>
    <property type="project" value="InterPro"/>
</dbReference>
<dbReference type="SUPFAM" id="SSF56112">
    <property type="entry name" value="Protein kinase-like (PK-like)"/>
    <property type="match status" value="1"/>
</dbReference>
<dbReference type="PROSITE" id="PS50011">
    <property type="entry name" value="PROTEIN_KINASE_DOM"/>
    <property type="match status" value="1"/>
</dbReference>
<evidence type="ECO:0000256" key="1">
    <source>
        <dbReference type="ARBA" id="ARBA00001436"/>
    </source>
</evidence>
<dbReference type="GO" id="GO:0004016">
    <property type="term" value="F:adenylate cyclase activity"/>
    <property type="evidence" value="ECO:0007669"/>
    <property type="project" value="TreeGrafter"/>
</dbReference>
<dbReference type="GO" id="GO:0005886">
    <property type="term" value="C:plasma membrane"/>
    <property type="evidence" value="ECO:0007669"/>
    <property type="project" value="TreeGrafter"/>
</dbReference>
<dbReference type="Pfam" id="PF07714">
    <property type="entry name" value="PK_Tyr_Ser-Thr"/>
    <property type="match status" value="1"/>
</dbReference>
<dbReference type="Proteomes" id="UP000186922">
    <property type="component" value="Unassembled WGS sequence"/>
</dbReference>
<evidence type="ECO:0000256" key="2">
    <source>
        <dbReference type="ARBA" id="ARBA00012202"/>
    </source>
</evidence>
<dbReference type="GO" id="GO:0007168">
    <property type="term" value="P:receptor guanylyl cyclase signaling pathway"/>
    <property type="evidence" value="ECO:0007669"/>
    <property type="project" value="TreeGrafter"/>
</dbReference>
<dbReference type="Gene3D" id="1.10.510.10">
    <property type="entry name" value="Transferase(Phosphotransferase) domain 1"/>
    <property type="match status" value="1"/>
</dbReference>
<dbReference type="GO" id="GO:0001653">
    <property type="term" value="F:peptide receptor activity"/>
    <property type="evidence" value="ECO:0007669"/>
    <property type="project" value="TreeGrafter"/>
</dbReference>
<dbReference type="InterPro" id="IPR001245">
    <property type="entry name" value="Ser-Thr/Tyr_kinase_cat_dom"/>
</dbReference>
<comment type="catalytic activity">
    <reaction evidence="1">
        <text>GTP = 3',5'-cyclic GMP + diphosphate</text>
        <dbReference type="Rhea" id="RHEA:13665"/>
        <dbReference type="ChEBI" id="CHEBI:33019"/>
        <dbReference type="ChEBI" id="CHEBI:37565"/>
        <dbReference type="ChEBI" id="CHEBI:57746"/>
        <dbReference type="EC" id="4.6.1.2"/>
    </reaction>
</comment>
<dbReference type="GO" id="GO:0004672">
    <property type="term" value="F:protein kinase activity"/>
    <property type="evidence" value="ECO:0007669"/>
    <property type="project" value="InterPro"/>
</dbReference>
<sequence length="335" mass="37450">MVDESHQAQDTAAEAGHSMGRSMGASFGGSFGGSMGSSMNMTQSMRKKMALMGEHFGSWNKSAVIIRWVNRRRVVLTPKIIMEVRIIRKLAHENVAKFIGGCLDENHVGMMYEMCTKGPLPLMFEGEARAKMDWTIRMSWIKDIVSGMIYLHSSPVGTHSRLTSHCCYIDSRFTLKITDYGIPTIFTQTLSEFWTSKRSPSHANSLLWTAPEVLRAAAEGLVGPAIYTKESDVYSFGIILQEMALRSKPYNMYTAMKSSEIVDEVRKGASTSGVQFRPRFNDDGENVPVKIIELAQRCWAEEASQRPLFDKIRVAVRNVAKDMSVGSCFLQDCSV</sequence>
<evidence type="ECO:0000256" key="5">
    <source>
        <dbReference type="ARBA" id="ARBA00023293"/>
    </source>
</evidence>
<evidence type="ECO:0000259" key="7">
    <source>
        <dbReference type="PROSITE" id="PS50011"/>
    </source>
</evidence>
<dbReference type="PANTHER" id="PTHR11920:SF335">
    <property type="entry name" value="GUANYLATE CYCLASE"/>
    <property type="match status" value="1"/>
</dbReference>
<proteinExistence type="predicted"/>
<dbReference type="OrthoDB" id="1890790at2759"/>
<dbReference type="AlphaFoldDB" id="A0A1D1UHS9"/>
<name>A0A1D1UHS9_RAMVA</name>
<dbReference type="PANTHER" id="PTHR11920">
    <property type="entry name" value="GUANYLYL CYCLASE"/>
    <property type="match status" value="1"/>
</dbReference>
<comment type="caution">
    <text evidence="8">The sequence shown here is derived from an EMBL/GenBank/DDBJ whole genome shotgun (WGS) entry which is preliminary data.</text>
</comment>
<dbReference type="GO" id="GO:0004383">
    <property type="term" value="F:guanylate cyclase activity"/>
    <property type="evidence" value="ECO:0007669"/>
    <property type="project" value="UniProtKB-EC"/>
</dbReference>
<evidence type="ECO:0000313" key="9">
    <source>
        <dbReference type="Proteomes" id="UP000186922"/>
    </source>
</evidence>
<dbReference type="EC" id="4.6.1.2" evidence="2"/>
<dbReference type="InterPro" id="IPR050401">
    <property type="entry name" value="Cyclic_nucleotide_synthase"/>
</dbReference>
<evidence type="ECO:0000256" key="6">
    <source>
        <dbReference type="SAM" id="MobiDB-lite"/>
    </source>
</evidence>
<gene>
    <name evidence="8" type="primary">RvY_01811</name>
    <name evidence="8" type="synonym">RvY_01811.1</name>
    <name evidence="8" type="ORF">RvY_01811-1</name>
</gene>
<dbReference type="STRING" id="947166.A0A1D1UHS9"/>
<keyword evidence="9" id="KW-1185">Reference proteome</keyword>
<feature type="domain" description="Protein kinase" evidence="7">
    <location>
        <begin position="21"/>
        <end position="330"/>
    </location>
</feature>
<dbReference type="PIRSF" id="PIRSF000654">
    <property type="entry name" value="Integrin-linked_kinase"/>
    <property type="match status" value="1"/>
</dbReference>
<organism evidence="8 9">
    <name type="scientific">Ramazzottius varieornatus</name>
    <name type="common">Water bear</name>
    <name type="synonym">Tardigrade</name>
    <dbReference type="NCBI Taxonomy" id="947166"/>
    <lineage>
        <taxon>Eukaryota</taxon>
        <taxon>Metazoa</taxon>
        <taxon>Ecdysozoa</taxon>
        <taxon>Tardigrada</taxon>
        <taxon>Eutardigrada</taxon>
        <taxon>Parachela</taxon>
        <taxon>Hypsibioidea</taxon>
        <taxon>Ramazzottiidae</taxon>
        <taxon>Ramazzottius</taxon>
    </lineage>
</organism>
<reference evidence="8 9" key="1">
    <citation type="journal article" date="2016" name="Nat. Commun.">
        <title>Extremotolerant tardigrade genome and improved radiotolerance of human cultured cells by tardigrade-unique protein.</title>
        <authorList>
            <person name="Hashimoto T."/>
            <person name="Horikawa D.D."/>
            <person name="Saito Y."/>
            <person name="Kuwahara H."/>
            <person name="Kozuka-Hata H."/>
            <person name="Shin-I T."/>
            <person name="Minakuchi Y."/>
            <person name="Ohishi K."/>
            <person name="Motoyama A."/>
            <person name="Aizu T."/>
            <person name="Enomoto A."/>
            <person name="Kondo K."/>
            <person name="Tanaka S."/>
            <person name="Hara Y."/>
            <person name="Koshikawa S."/>
            <person name="Sagara H."/>
            <person name="Miura T."/>
            <person name="Yokobori S."/>
            <person name="Miyagawa K."/>
            <person name="Suzuki Y."/>
            <person name="Kubo T."/>
            <person name="Oyama M."/>
            <person name="Kohara Y."/>
            <person name="Fujiyama A."/>
            <person name="Arakawa K."/>
            <person name="Katayama T."/>
            <person name="Toyoda A."/>
            <person name="Kunieda T."/>
        </authorList>
    </citation>
    <scope>NUCLEOTIDE SEQUENCE [LARGE SCALE GENOMIC DNA]</scope>
    <source>
        <strain evidence="8 9">YOKOZUNA-1</strain>
    </source>
</reference>
<evidence type="ECO:0000256" key="4">
    <source>
        <dbReference type="ARBA" id="ARBA00023239"/>
    </source>
</evidence>
<dbReference type="InterPro" id="IPR011009">
    <property type="entry name" value="Kinase-like_dom_sf"/>
</dbReference>
<keyword evidence="4" id="KW-0456">Lyase</keyword>
<accession>A0A1D1UHS9</accession>
<feature type="region of interest" description="Disordered" evidence="6">
    <location>
        <begin position="1"/>
        <end position="21"/>
    </location>
</feature>
<dbReference type="EMBL" id="BDGG01000001">
    <property type="protein sequence ID" value="GAU89236.1"/>
    <property type="molecule type" value="Genomic_DNA"/>
</dbReference>